<proteinExistence type="predicted"/>
<comment type="caution">
    <text evidence="1">The sequence shown here is derived from an EMBL/GenBank/DDBJ whole genome shotgun (WGS) entry which is preliminary data.</text>
</comment>
<dbReference type="EMBL" id="MHCI01000009">
    <property type="protein sequence ID" value="OGY16842.1"/>
    <property type="molecule type" value="Genomic_DNA"/>
</dbReference>
<evidence type="ECO:0000313" key="1">
    <source>
        <dbReference type="EMBL" id="OGY16842.1"/>
    </source>
</evidence>
<dbReference type="Proteomes" id="UP000179069">
    <property type="component" value="Unassembled WGS sequence"/>
</dbReference>
<name>A0A1G1VN69_9BACT</name>
<accession>A0A1G1VN69</accession>
<evidence type="ECO:0000313" key="2">
    <source>
        <dbReference type="Proteomes" id="UP000179069"/>
    </source>
</evidence>
<organism evidence="1 2">
    <name type="scientific">Candidatus Chisholmbacteria bacterium RIFCSPHIGHO2_01_FULL_49_18</name>
    <dbReference type="NCBI Taxonomy" id="1797590"/>
    <lineage>
        <taxon>Bacteria</taxon>
        <taxon>Candidatus Chisholmiibacteriota</taxon>
    </lineage>
</organism>
<sequence>MSTVKVSFTLPEETMRLFKRNVPKRKRSKFVARKLEEELKRKELLETIRKTKGVLKETGPEEWKTEKSTRTWIRKMREADLKESERQWNE</sequence>
<reference evidence="1 2" key="1">
    <citation type="journal article" date="2016" name="Nat. Commun.">
        <title>Thousands of microbial genomes shed light on interconnected biogeochemical processes in an aquifer system.</title>
        <authorList>
            <person name="Anantharaman K."/>
            <person name="Brown C.T."/>
            <person name="Hug L.A."/>
            <person name="Sharon I."/>
            <person name="Castelle C.J."/>
            <person name="Probst A.J."/>
            <person name="Thomas B.C."/>
            <person name="Singh A."/>
            <person name="Wilkins M.J."/>
            <person name="Karaoz U."/>
            <person name="Brodie E.L."/>
            <person name="Williams K.H."/>
            <person name="Hubbard S.S."/>
            <person name="Banfield J.F."/>
        </authorList>
    </citation>
    <scope>NUCLEOTIDE SEQUENCE [LARGE SCALE GENOMIC DNA]</scope>
</reference>
<dbReference type="AlphaFoldDB" id="A0A1G1VN69"/>
<gene>
    <name evidence="1" type="ORF">A2785_03700</name>
</gene>
<protein>
    <recommendedName>
        <fullName evidence="3">Ribbon-helix-helix protein CopG domain-containing protein</fullName>
    </recommendedName>
</protein>
<evidence type="ECO:0008006" key="3">
    <source>
        <dbReference type="Google" id="ProtNLM"/>
    </source>
</evidence>